<dbReference type="PANTHER" id="PTHR40398:SF1">
    <property type="entry name" value="PTS SYSTEM GLUCITOL_SORBITOL-SPECIFIC EIIA COMPONENT"/>
    <property type="match status" value="1"/>
</dbReference>
<name>A0A1H3Z0B3_9BURK</name>
<protein>
    <submittedName>
        <fullName evidence="2">PTS system, glucitol/sorbitol-specific IIA component</fullName>
    </submittedName>
</protein>
<sequence length="127" mass="13312">MTMHYYKTVISEVGPEVGDLLEGGVLILYAHGAPPELAEVSVLHRVEAAHENAPQVGSQLRIGEVSAFVTAVGPTAWHKVNELGHVVINFNGSPAAERPGEICAQPVDVAALLASIRSGAVIEIADL</sequence>
<dbReference type="Pfam" id="PF03829">
    <property type="entry name" value="PTSIIA_gutA"/>
    <property type="match status" value="1"/>
</dbReference>
<dbReference type="Gene3D" id="2.40.33.40">
    <property type="entry name" value="Phosphotransferase system, glucitol/sorbitol-specific IIA component"/>
    <property type="match status" value="1"/>
</dbReference>
<dbReference type="STRING" id="83784.SAMN05192564_101531"/>
<dbReference type="GO" id="GO:0009401">
    <property type="term" value="P:phosphoenolpyruvate-dependent sugar phosphotransferase system"/>
    <property type="evidence" value="ECO:0007669"/>
    <property type="project" value="InterPro"/>
</dbReference>
<dbReference type="InterPro" id="IPR036665">
    <property type="entry name" value="PTS_IIA_glucitol/sorbitol_sf"/>
</dbReference>
<evidence type="ECO:0000256" key="1">
    <source>
        <dbReference type="PROSITE-ProRule" id="PRU00420"/>
    </source>
</evidence>
<gene>
    <name evidence="2" type="ORF">SAMN05192564_101531</name>
</gene>
<dbReference type="GO" id="GO:0005737">
    <property type="term" value="C:cytoplasm"/>
    <property type="evidence" value="ECO:0007669"/>
    <property type="project" value="InterPro"/>
</dbReference>
<dbReference type="InterPro" id="IPR004716">
    <property type="entry name" value="PTS_IIA_glucitol/sorbitol-sp"/>
</dbReference>
<evidence type="ECO:0000313" key="2">
    <source>
        <dbReference type="EMBL" id="SEA17127.1"/>
    </source>
</evidence>
<feature type="modified residue" description="Phosphohistidine; by HPr" evidence="1">
    <location>
        <position position="44"/>
    </location>
</feature>
<dbReference type="Proteomes" id="UP000198638">
    <property type="component" value="Unassembled WGS sequence"/>
</dbReference>
<dbReference type="AlphaFoldDB" id="A0A1H3Z0B3"/>
<dbReference type="GO" id="GO:0016301">
    <property type="term" value="F:kinase activity"/>
    <property type="evidence" value="ECO:0007669"/>
    <property type="project" value="TreeGrafter"/>
</dbReference>
<reference evidence="3" key="1">
    <citation type="submission" date="2016-10" db="EMBL/GenBank/DDBJ databases">
        <authorList>
            <person name="Varghese N."/>
            <person name="Submissions S."/>
        </authorList>
    </citation>
    <scope>NUCLEOTIDE SEQUENCE [LARGE SCALE GENOMIC DNA]</scope>
    <source>
        <strain evidence="3">LMG 24000</strain>
    </source>
</reference>
<dbReference type="SUPFAM" id="SSF141530">
    <property type="entry name" value="PTSIIA/GutA-like"/>
    <property type="match status" value="1"/>
</dbReference>
<dbReference type="PROSITE" id="PS51097">
    <property type="entry name" value="PTS_EIIA_TYPE_5"/>
    <property type="match status" value="1"/>
</dbReference>
<dbReference type="GO" id="GO:0008982">
    <property type="term" value="F:protein-N(PI)-phosphohistidine-sugar phosphotransferase activity"/>
    <property type="evidence" value="ECO:0007669"/>
    <property type="project" value="InterPro"/>
</dbReference>
<proteinExistence type="predicted"/>
<accession>A0A1H3Z0B3</accession>
<dbReference type="PANTHER" id="PTHR40398">
    <property type="entry name" value="PTS SYSTEM GLUCITOL/SORBITOL-SPECIFIC EIIA COMPONENT"/>
    <property type="match status" value="1"/>
</dbReference>
<dbReference type="EMBL" id="FNRQ01000001">
    <property type="protein sequence ID" value="SEA17127.1"/>
    <property type="molecule type" value="Genomic_DNA"/>
</dbReference>
<organism evidence="2 3">
    <name type="scientific">Paraburkholderia sartisoli</name>
    <dbReference type="NCBI Taxonomy" id="83784"/>
    <lineage>
        <taxon>Bacteria</taxon>
        <taxon>Pseudomonadati</taxon>
        <taxon>Pseudomonadota</taxon>
        <taxon>Betaproteobacteria</taxon>
        <taxon>Burkholderiales</taxon>
        <taxon>Burkholderiaceae</taxon>
        <taxon>Paraburkholderia</taxon>
    </lineage>
</organism>
<keyword evidence="3" id="KW-1185">Reference proteome</keyword>
<dbReference type="OrthoDB" id="5113885at2"/>
<evidence type="ECO:0000313" key="3">
    <source>
        <dbReference type="Proteomes" id="UP000198638"/>
    </source>
</evidence>